<protein>
    <submittedName>
        <fullName evidence="1">Uncharacterized protein</fullName>
    </submittedName>
</protein>
<evidence type="ECO:0000313" key="1">
    <source>
        <dbReference type="EMBL" id="SVB83135.1"/>
    </source>
</evidence>
<proteinExistence type="predicted"/>
<reference evidence="1" key="1">
    <citation type="submission" date="2018-05" db="EMBL/GenBank/DDBJ databases">
        <authorList>
            <person name="Lanie J.A."/>
            <person name="Ng W.-L."/>
            <person name="Kazmierczak K.M."/>
            <person name="Andrzejewski T.M."/>
            <person name="Davidsen T.M."/>
            <person name="Wayne K.J."/>
            <person name="Tettelin H."/>
            <person name="Glass J.I."/>
            <person name="Rusch D."/>
            <person name="Podicherti R."/>
            <person name="Tsui H.-C.T."/>
            <person name="Winkler M.E."/>
        </authorList>
    </citation>
    <scope>NUCLEOTIDE SEQUENCE</scope>
</reference>
<organism evidence="1">
    <name type="scientific">marine metagenome</name>
    <dbReference type="NCBI Taxonomy" id="408172"/>
    <lineage>
        <taxon>unclassified sequences</taxon>
        <taxon>metagenomes</taxon>
        <taxon>ecological metagenomes</taxon>
    </lineage>
</organism>
<dbReference type="AlphaFoldDB" id="A0A382H7M6"/>
<feature type="non-terminal residue" evidence="1">
    <location>
        <position position="1"/>
    </location>
</feature>
<gene>
    <name evidence="1" type="ORF">METZ01_LOCUS235989</name>
</gene>
<dbReference type="EMBL" id="UINC01059572">
    <property type="protein sequence ID" value="SVB83135.1"/>
    <property type="molecule type" value="Genomic_DNA"/>
</dbReference>
<accession>A0A382H7M6</accession>
<name>A0A382H7M6_9ZZZZ</name>
<sequence length="45" mass="5390">QNSKNKINYAYILTPRGLTIKTKLTVNFMKRKMKEYDELAKELKK</sequence>